<feature type="repeat" description="TPR" evidence="1">
    <location>
        <begin position="61"/>
        <end position="94"/>
    </location>
</feature>
<dbReference type="InterPro" id="IPR019734">
    <property type="entry name" value="TPR_rpt"/>
</dbReference>
<feature type="region of interest" description="Disordered" evidence="2">
    <location>
        <begin position="974"/>
        <end position="1049"/>
    </location>
</feature>
<dbReference type="EMBL" id="OU963864">
    <property type="protein sequence ID" value="CAH0387107.1"/>
    <property type="molecule type" value="Genomic_DNA"/>
</dbReference>
<feature type="compositionally biased region" description="Polar residues" evidence="2">
    <location>
        <begin position="1021"/>
        <end position="1049"/>
    </location>
</feature>
<dbReference type="Proteomes" id="UP001152759">
    <property type="component" value="Chromosome 3"/>
</dbReference>
<feature type="region of interest" description="Disordered" evidence="2">
    <location>
        <begin position="1103"/>
        <end position="1136"/>
    </location>
</feature>
<dbReference type="PROSITE" id="PS50005">
    <property type="entry name" value="TPR"/>
    <property type="match status" value="1"/>
</dbReference>
<reference evidence="3" key="1">
    <citation type="submission" date="2021-12" db="EMBL/GenBank/DDBJ databases">
        <authorList>
            <person name="King R."/>
        </authorList>
    </citation>
    <scope>NUCLEOTIDE SEQUENCE</scope>
</reference>
<evidence type="ECO:0000313" key="3">
    <source>
        <dbReference type="EMBL" id="CAH0387107.1"/>
    </source>
</evidence>
<dbReference type="Pfam" id="PF00515">
    <property type="entry name" value="TPR_1"/>
    <property type="match status" value="1"/>
</dbReference>
<feature type="compositionally biased region" description="Polar residues" evidence="2">
    <location>
        <begin position="1126"/>
        <end position="1136"/>
    </location>
</feature>
<name>A0A9P0F3X4_BEMTA</name>
<dbReference type="SMART" id="SM00028">
    <property type="entry name" value="TPR"/>
    <property type="match status" value="1"/>
</dbReference>
<feature type="compositionally biased region" description="Low complexity" evidence="2">
    <location>
        <begin position="1067"/>
        <end position="1082"/>
    </location>
</feature>
<evidence type="ECO:0000256" key="1">
    <source>
        <dbReference type="PROSITE-ProRule" id="PRU00339"/>
    </source>
</evidence>
<evidence type="ECO:0000256" key="2">
    <source>
        <dbReference type="SAM" id="MobiDB-lite"/>
    </source>
</evidence>
<evidence type="ECO:0000313" key="4">
    <source>
        <dbReference type="Proteomes" id="UP001152759"/>
    </source>
</evidence>
<gene>
    <name evidence="3" type="ORF">BEMITA_LOCUS6160</name>
</gene>
<accession>A0A9P0F3X4</accession>
<feature type="compositionally biased region" description="Polar residues" evidence="2">
    <location>
        <begin position="1103"/>
        <end position="1118"/>
    </location>
</feature>
<feature type="compositionally biased region" description="Polar residues" evidence="2">
    <location>
        <begin position="974"/>
        <end position="996"/>
    </location>
</feature>
<feature type="region of interest" description="Disordered" evidence="2">
    <location>
        <begin position="1066"/>
        <end position="1091"/>
    </location>
</feature>
<feature type="compositionally biased region" description="Polar residues" evidence="2">
    <location>
        <begin position="1004"/>
        <end position="1014"/>
    </location>
</feature>
<dbReference type="KEGG" id="btab:109032351"/>
<dbReference type="InterPro" id="IPR011990">
    <property type="entry name" value="TPR-like_helical_dom_sf"/>
</dbReference>
<dbReference type="Gene3D" id="1.25.40.10">
    <property type="entry name" value="Tetratricopeptide repeat domain"/>
    <property type="match status" value="1"/>
</dbReference>
<keyword evidence="1" id="KW-0802">TPR repeat</keyword>
<keyword evidence="4" id="KW-1185">Reference proteome</keyword>
<organism evidence="3 4">
    <name type="scientific">Bemisia tabaci</name>
    <name type="common">Sweetpotato whitefly</name>
    <name type="synonym">Aleurodes tabaci</name>
    <dbReference type="NCBI Taxonomy" id="7038"/>
    <lineage>
        <taxon>Eukaryota</taxon>
        <taxon>Metazoa</taxon>
        <taxon>Ecdysozoa</taxon>
        <taxon>Arthropoda</taxon>
        <taxon>Hexapoda</taxon>
        <taxon>Insecta</taxon>
        <taxon>Pterygota</taxon>
        <taxon>Neoptera</taxon>
        <taxon>Paraneoptera</taxon>
        <taxon>Hemiptera</taxon>
        <taxon>Sternorrhyncha</taxon>
        <taxon>Aleyrodoidea</taxon>
        <taxon>Aleyrodidae</taxon>
        <taxon>Aleyrodinae</taxon>
        <taxon>Bemisia</taxon>
    </lineage>
</organism>
<protein>
    <submittedName>
        <fullName evidence="3">Uncharacterized protein</fullName>
    </submittedName>
</protein>
<dbReference type="SUPFAM" id="SSF48452">
    <property type="entry name" value="TPR-like"/>
    <property type="match status" value="1"/>
</dbReference>
<sequence>MSPKTKVDVDRYAEDVFRKCLSDHDKKLKSLVIGKLYLSVKAYDIAVRHFQAFLSVNENSPETYKLIGKCFQQLGKPEKAIASYKRSLELEPPQPALVLLICELISSMNLADVGINSARHWYEKGSELFPNNAVITNLRQKIVIAENKDPKAVENFYLSELRSNPNDEILLINLLNLYVSSKQFAAAHKKIIEYQGNPALHQSLEWHRCLRKVYKLCLQDTSSDQVNTGDFLLEAVSASDNHLSILHRFKNDGLLDEALSVLQSFDQLLSKLCSVSSLRGPVDKDIQRHYQAQLSFHIAVLTLKKLIKEEASEKDAKELVAPSLLLAQASPFDLESPHLSSLDSKYRAKMRYIVDDATFRLIQANLTLRNWFKGAAEDKIITSISNGYSNETRSRIFSKIFPQGEAGLSSCWLRSSVFEKLPQRLLSLSEVVTESNLFAYERRSAHSYHDLVWLGVQTLFLNVSPGNLVLPKIFKCQNFPSLPLSSQNLNLVSVESLSKLDADSFLYLSVFSSYLSLVESKAAWHESLLSDVIPSLATDKQLQFWAAVQKSRKGELGDSIDSKSILIKGVETVRLIGQHGLDLRLLILVARTFEAQARSAAKQQDALYTSAVEKRAFLFWSNIIRKLELAQVQDVYQSANAFFPHKFSPVKRNEIPVFLEEGRFFVAYKKMRSENYQEALEGFKSLSSAEAALHEALIYKRLALNEIRNQECDEITAEMHAKHNTWLMKAKEALCKAEERLGDQINHPLRSELGSLLEEIEGRLVRYDRDSKNEDETESLPSTVDSNIELDSSLYQPRSSFNSTSHDLDFRLKSGNFTPQRSSDAHSKAPNLKDLIATQTKMFNFLEQLSKRVEKIEQEVTLLVKNTKKTDQKLQRTLMHICSNSNPLFQTQLANLLLPQFLQAPSFYPQVVPPLMPHFLPPGMPSFIPPGMMPPVLVPPQPNLNVSQLPNSSLSHLLPGTSGVIPSYSIANSYTQSSGESTNPQISRPDSVTISGSPMPAPKLSSTSCGQQPPETGHIVKTNTFPVGNHVLPNNSSSSCNEQPVSSKQPLFKPSALTSVVTSQNQPLLSSSPSTLSILGPSVSQSQSQSTFKPSFMTTSATSVPFQSSQTAQPTGTSGLVPPLKPSTQKVIGSTLSQDMSPSILSKSVLSSSSTVSSSNSPSSIKSPLPSDASFFNGVATPQGESTPVKLAPANGVLTAASAQKVSESLFNLLTKPSSAANSNPSISASAAYSSTELAGTTKSATPILSKPDNTPKSLLKETLLKSVDPSTKPTNLSFNSFESSPLSDRFSLEFAKLSKNCELNSKKSDSFKGFDGQGSKLFDSAASIKNSNGSPAGDSAEELVPTAEFQPVVALSLAKSPVPHYLHSPSL</sequence>
<proteinExistence type="predicted"/>